<name>A0A9N9QN31_9CUCU</name>
<keyword evidence="2" id="KW-1185">Reference proteome</keyword>
<dbReference type="Proteomes" id="UP001152799">
    <property type="component" value="Chromosome 8"/>
</dbReference>
<dbReference type="AlphaFoldDB" id="A0A9N9QN31"/>
<dbReference type="EMBL" id="OU892284">
    <property type="protein sequence ID" value="CAG9772557.1"/>
    <property type="molecule type" value="Genomic_DNA"/>
</dbReference>
<organism evidence="1 2">
    <name type="scientific">Ceutorhynchus assimilis</name>
    <name type="common">cabbage seed weevil</name>
    <dbReference type="NCBI Taxonomy" id="467358"/>
    <lineage>
        <taxon>Eukaryota</taxon>
        <taxon>Metazoa</taxon>
        <taxon>Ecdysozoa</taxon>
        <taxon>Arthropoda</taxon>
        <taxon>Hexapoda</taxon>
        <taxon>Insecta</taxon>
        <taxon>Pterygota</taxon>
        <taxon>Neoptera</taxon>
        <taxon>Endopterygota</taxon>
        <taxon>Coleoptera</taxon>
        <taxon>Polyphaga</taxon>
        <taxon>Cucujiformia</taxon>
        <taxon>Curculionidae</taxon>
        <taxon>Ceutorhynchinae</taxon>
        <taxon>Ceutorhynchus</taxon>
    </lineage>
</organism>
<protein>
    <submittedName>
        <fullName evidence="1">Uncharacterized protein</fullName>
    </submittedName>
</protein>
<gene>
    <name evidence="1" type="ORF">CEUTPL_LOCUS12963</name>
</gene>
<evidence type="ECO:0000313" key="2">
    <source>
        <dbReference type="Proteomes" id="UP001152799"/>
    </source>
</evidence>
<evidence type="ECO:0000313" key="1">
    <source>
        <dbReference type="EMBL" id="CAG9772557.1"/>
    </source>
</evidence>
<sequence>MTLDRTKLRVLNMGLEKITLKKDTCVARGRWHGSNNNSTKVTEEVNNILTKYPRCFQENSSLLCDKI</sequence>
<proteinExistence type="predicted"/>
<accession>A0A9N9QN31</accession>
<reference evidence="1" key="1">
    <citation type="submission" date="2022-01" db="EMBL/GenBank/DDBJ databases">
        <authorList>
            <person name="King R."/>
        </authorList>
    </citation>
    <scope>NUCLEOTIDE SEQUENCE</scope>
</reference>